<name>F0R0I1_PHOSB</name>
<evidence type="ECO:0000313" key="2">
    <source>
        <dbReference type="Proteomes" id="UP000007486"/>
    </source>
</evidence>
<gene>
    <name evidence="1" type="ordered locus">Bacsa_0621</name>
</gene>
<dbReference type="STRING" id="667015.Bacsa_0621"/>
<proteinExistence type="predicted"/>
<reference evidence="1 2" key="1">
    <citation type="journal article" date="2011" name="Stand. Genomic Sci.">
        <title>Complete genome sequence of Bacteroides salanitronis type strain (BL78).</title>
        <authorList>
            <person name="Gronow S."/>
            <person name="Held B."/>
            <person name="Lucas S."/>
            <person name="Lapidus A."/>
            <person name="Del Rio T.G."/>
            <person name="Nolan M."/>
            <person name="Tice H."/>
            <person name="Deshpande S."/>
            <person name="Cheng J.F."/>
            <person name="Pitluck S."/>
            <person name="Liolios K."/>
            <person name="Pagani I."/>
            <person name="Ivanova N."/>
            <person name="Mavromatis K."/>
            <person name="Pati A."/>
            <person name="Tapia R."/>
            <person name="Han C."/>
            <person name="Goodwin L."/>
            <person name="Chen A."/>
            <person name="Palaniappan K."/>
            <person name="Land M."/>
            <person name="Hauser L."/>
            <person name="Chang Y.J."/>
            <person name="Jeffries C.D."/>
            <person name="Brambilla E.M."/>
            <person name="Rohde M."/>
            <person name="Goker M."/>
            <person name="Detter J.C."/>
            <person name="Woyke T."/>
            <person name="Bristow J."/>
            <person name="Markowitz V."/>
            <person name="Hugenholtz P."/>
            <person name="Kyrpides N.C."/>
            <person name="Klenk H.P."/>
            <person name="Eisen J.A."/>
        </authorList>
    </citation>
    <scope>NUCLEOTIDE SEQUENCE [LARGE SCALE GENOMIC DNA]</scope>
    <source>
        <strain evidence="1 2">DSM 18170</strain>
    </source>
</reference>
<dbReference type="EMBL" id="CP002530">
    <property type="protein sequence ID" value="ADY35217.1"/>
    <property type="molecule type" value="Genomic_DNA"/>
</dbReference>
<sequence>MKFIGKIPAKYDAFPCSFDRTFALPEKGKAILRMYGQVCKPEELTMNVIGIKFAVR</sequence>
<evidence type="ECO:0000313" key="1">
    <source>
        <dbReference type="EMBL" id="ADY35217.1"/>
    </source>
</evidence>
<dbReference type="KEGG" id="bsa:Bacsa_0621"/>
<protein>
    <submittedName>
        <fullName evidence="1">Uncharacterized protein</fullName>
    </submittedName>
</protein>
<dbReference type="HOGENOM" id="CLU_3004655_0_0_10"/>
<accession>F0R0I1</accession>
<organism evidence="1 2">
    <name type="scientific">Phocaeicola salanitronis (strain DSM 18170 / JCM 13657 / CCUG 60908 / BL78)</name>
    <name type="common">Bacteroides salanitronis</name>
    <dbReference type="NCBI Taxonomy" id="667015"/>
    <lineage>
        <taxon>Bacteria</taxon>
        <taxon>Pseudomonadati</taxon>
        <taxon>Bacteroidota</taxon>
        <taxon>Bacteroidia</taxon>
        <taxon>Bacteroidales</taxon>
        <taxon>Bacteroidaceae</taxon>
        <taxon>Phocaeicola</taxon>
    </lineage>
</organism>
<dbReference type="Proteomes" id="UP000007486">
    <property type="component" value="Chromosome"/>
</dbReference>
<keyword evidence="2" id="KW-1185">Reference proteome</keyword>
<dbReference type="RefSeq" id="WP_013616672.1">
    <property type="nucleotide sequence ID" value="NC_015164.1"/>
</dbReference>
<dbReference type="AlphaFoldDB" id="F0R0I1"/>